<dbReference type="Proteomes" id="UP000095651">
    <property type="component" value="Unassembled WGS sequence"/>
</dbReference>
<proteinExistence type="predicted"/>
<gene>
    <name evidence="2" type="ORF">ERS852407_00441</name>
</gene>
<keyword evidence="1" id="KW-1133">Transmembrane helix</keyword>
<dbReference type="EMBL" id="CYZE01000001">
    <property type="protein sequence ID" value="CUN51968.1"/>
    <property type="molecule type" value="Genomic_DNA"/>
</dbReference>
<keyword evidence="1" id="KW-0812">Transmembrane</keyword>
<organism evidence="2 3">
    <name type="scientific">Hungatella hathewayi</name>
    <dbReference type="NCBI Taxonomy" id="154046"/>
    <lineage>
        <taxon>Bacteria</taxon>
        <taxon>Bacillati</taxon>
        <taxon>Bacillota</taxon>
        <taxon>Clostridia</taxon>
        <taxon>Lachnospirales</taxon>
        <taxon>Lachnospiraceae</taxon>
        <taxon>Hungatella</taxon>
    </lineage>
</organism>
<name>A0A173XNG2_9FIRM</name>
<feature type="transmembrane region" description="Helical" evidence="1">
    <location>
        <begin position="20"/>
        <end position="42"/>
    </location>
</feature>
<accession>A0A173XNG2</accession>
<evidence type="ECO:0000313" key="2">
    <source>
        <dbReference type="EMBL" id="CUN51968.1"/>
    </source>
</evidence>
<reference evidence="2 3" key="1">
    <citation type="submission" date="2015-09" db="EMBL/GenBank/DDBJ databases">
        <authorList>
            <consortium name="Pathogen Informatics"/>
        </authorList>
    </citation>
    <scope>NUCLEOTIDE SEQUENCE [LARGE SCALE GENOMIC DNA]</scope>
    <source>
        <strain evidence="2 3">2789STDY5608850</strain>
    </source>
</reference>
<evidence type="ECO:0000313" key="3">
    <source>
        <dbReference type="Proteomes" id="UP000095651"/>
    </source>
</evidence>
<protein>
    <submittedName>
        <fullName evidence="2">Uncharacterized protein</fullName>
    </submittedName>
</protein>
<sequence length="62" mass="6691">MSLANVLRTEVESMTAILASFLQTAIKFLFFLAVAGGGIVCGKKYRDYKDAKNAGSVTEESK</sequence>
<evidence type="ECO:0000256" key="1">
    <source>
        <dbReference type="SAM" id="Phobius"/>
    </source>
</evidence>
<keyword evidence="1" id="KW-0472">Membrane</keyword>
<dbReference type="AlphaFoldDB" id="A0A173XNG2"/>